<dbReference type="GO" id="GO:0000287">
    <property type="term" value="F:magnesium ion binding"/>
    <property type="evidence" value="ECO:0007669"/>
    <property type="project" value="InterPro"/>
</dbReference>
<proteinExistence type="predicted"/>
<accession>A0A6N2T2Y3</accession>
<dbReference type="Pfam" id="PF05866">
    <property type="entry name" value="RusA"/>
    <property type="match status" value="1"/>
</dbReference>
<dbReference type="GO" id="GO:0006281">
    <property type="term" value="P:DNA repair"/>
    <property type="evidence" value="ECO:0007669"/>
    <property type="project" value="InterPro"/>
</dbReference>
<dbReference type="RefSeq" id="WP_156329019.1">
    <property type="nucleotide sequence ID" value="NZ_CACRSW010000023.1"/>
</dbReference>
<name>A0A6N2T2Y3_9FIRM</name>
<evidence type="ECO:0000313" key="1">
    <source>
        <dbReference type="EMBL" id="VYS99412.1"/>
    </source>
</evidence>
<dbReference type="EMBL" id="CACRSW010000023">
    <property type="protein sequence ID" value="VYS99412.1"/>
    <property type="molecule type" value="Genomic_DNA"/>
</dbReference>
<protein>
    <submittedName>
        <fullName evidence="1">Endodeoxyribonuclease RusA</fullName>
    </submittedName>
</protein>
<dbReference type="InterPro" id="IPR036614">
    <property type="entry name" value="RusA-like_sf"/>
</dbReference>
<dbReference type="InterPro" id="IPR008822">
    <property type="entry name" value="Endonuclease_RusA-like"/>
</dbReference>
<organism evidence="1">
    <name type="scientific">Anaerococcus vaginalis</name>
    <dbReference type="NCBI Taxonomy" id="33037"/>
    <lineage>
        <taxon>Bacteria</taxon>
        <taxon>Bacillati</taxon>
        <taxon>Bacillota</taxon>
        <taxon>Tissierellia</taxon>
        <taxon>Tissierellales</taxon>
        <taxon>Peptoniphilaceae</taxon>
        <taxon>Anaerococcus</taxon>
    </lineage>
</organism>
<dbReference type="SUPFAM" id="SSF103084">
    <property type="entry name" value="Holliday junction resolvase RusA"/>
    <property type="match status" value="1"/>
</dbReference>
<sequence>MNLILYGNPATKKNSMQIYKNKKTGQSFLSQSVRYKEYAKDCGRQITGKYKKEIDYPINLKCVYYRKTKHRVDLTNLLAATCDILADYGVIKDDNCNIVVGHDGSKVLYDKNNPRVEIEIKEVDGYEF</sequence>
<dbReference type="AlphaFoldDB" id="A0A6N2T2Y3"/>
<reference evidence="1" key="1">
    <citation type="submission" date="2019-11" db="EMBL/GenBank/DDBJ databases">
        <authorList>
            <person name="Feng L."/>
        </authorList>
    </citation>
    <scope>NUCLEOTIDE SEQUENCE</scope>
    <source>
        <strain evidence="1">AvaginalisLFYP127</strain>
    </source>
</reference>
<dbReference type="Gene3D" id="3.30.1330.70">
    <property type="entry name" value="Holliday junction resolvase RusA"/>
    <property type="match status" value="1"/>
</dbReference>
<dbReference type="GO" id="GO:0006310">
    <property type="term" value="P:DNA recombination"/>
    <property type="evidence" value="ECO:0007669"/>
    <property type="project" value="InterPro"/>
</dbReference>
<gene>
    <name evidence="1" type="ORF">AVLFYP127_00438</name>
</gene>